<evidence type="ECO:0000313" key="3">
    <source>
        <dbReference type="Proteomes" id="UP000191672"/>
    </source>
</evidence>
<feature type="signal peptide" evidence="1">
    <location>
        <begin position="1"/>
        <end position="18"/>
    </location>
</feature>
<dbReference type="AlphaFoldDB" id="A0A1V6QK08"/>
<evidence type="ECO:0000313" key="2">
    <source>
        <dbReference type="EMBL" id="OQD89550.1"/>
    </source>
</evidence>
<dbReference type="Gene3D" id="2.40.160.20">
    <property type="match status" value="1"/>
</dbReference>
<feature type="chain" id="PRO_5012483756" evidence="1">
    <location>
        <begin position="19"/>
        <end position="147"/>
    </location>
</feature>
<comment type="caution">
    <text evidence="2">The sequence shown here is derived from an EMBL/GenBank/DDBJ whole genome shotgun (WGS) entry which is preliminary data.</text>
</comment>
<dbReference type="Proteomes" id="UP000191672">
    <property type="component" value="Unassembled WGS sequence"/>
</dbReference>
<gene>
    <name evidence="2" type="ORF">PENANT_c002G07665</name>
</gene>
<dbReference type="STRING" id="416450.A0A1V6QK08"/>
<proteinExistence type="predicted"/>
<keyword evidence="3" id="KW-1185">Reference proteome</keyword>
<dbReference type="Pfam" id="PF11578">
    <property type="entry name" value="DUF3237"/>
    <property type="match status" value="1"/>
</dbReference>
<reference evidence="3" key="1">
    <citation type="journal article" date="2017" name="Nat. Microbiol.">
        <title>Global analysis of biosynthetic gene clusters reveals vast potential of secondary metabolite production in Penicillium species.</title>
        <authorList>
            <person name="Nielsen J.C."/>
            <person name="Grijseels S."/>
            <person name="Prigent S."/>
            <person name="Ji B."/>
            <person name="Dainat J."/>
            <person name="Nielsen K.F."/>
            <person name="Frisvad J.C."/>
            <person name="Workman M."/>
            <person name="Nielsen J."/>
        </authorList>
    </citation>
    <scope>NUCLEOTIDE SEQUENCE [LARGE SCALE GENOMIC DNA]</scope>
    <source>
        <strain evidence="3">IBT 31811</strain>
    </source>
</reference>
<sequence>MKLSLLFSLVAFAVSALGSKPTPPALTLLFSATVNKGSALIIESSSTGLKAVQAITDGSFSGPKMKGTVTTGIATSVKGPNGLKVEATFVLQTSDGANILITERAAIPYVEAIFETGAEAYDWLNNVTAWATPRSLSNIDYLDYWQC</sequence>
<organism evidence="2 3">
    <name type="scientific">Penicillium antarcticum</name>
    <dbReference type="NCBI Taxonomy" id="416450"/>
    <lineage>
        <taxon>Eukaryota</taxon>
        <taxon>Fungi</taxon>
        <taxon>Dikarya</taxon>
        <taxon>Ascomycota</taxon>
        <taxon>Pezizomycotina</taxon>
        <taxon>Eurotiomycetes</taxon>
        <taxon>Eurotiomycetidae</taxon>
        <taxon>Eurotiales</taxon>
        <taxon>Aspergillaceae</taxon>
        <taxon>Penicillium</taxon>
    </lineage>
</organism>
<evidence type="ECO:0000256" key="1">
    <source>
        <dbReference type="SAM" id="SignalP"/>
    </source>
</evidence>
<keyword evidence="1" id="KW-0732">Signal</keyword>
<accession>A0A1V6QK08</accession>
<name>A0A1V6QK08_9EURO</name>
<dbReference type="EMBL" id="MDYN01000002">
    <property type="protein sequence ID" value="OQD89550.1"/>
    <property type="molecule type" value="Genomic_DNA"/>
</dbReference>
<protein>
    <submittedName>
        <fullName evidence="2">Uncharacterized protein</fullName>
    </submittedName>
</protein>